<evidence type="ECO:0000313" key="1">
    <source>
        <dbReference type="EMBL" id="KAF5823640.1"/>
    </source>
</evidence>
<gene>
    <name evidence="1" type="ORF">HanXRQr2_Chr01g0040511</name>
</gene>
<accession>A0A9K3P4Y9</accession>
<proteinExistence type="predicted"/>
<reference evidence="1" key="1">
    <citation type="journal article" date="2017" name="Nature">
        <title>The sunflower genome provides insights into oil metabolism, flowering and Asterid evolution.</title>
        <authorList>
            <person name="Badouin H."/>
            <person name="Gouzy J."/>
            <person name="Grassa C.J."/>
            <person name="Murat F."/>
            <person name="Staton S.E."/>
            <person name="Cottret L."/>
            <person name="Lelandais-Briere C."/>
            <person name="Owens G.L."/>
            <person name="Carrere S."/>
            <person name="Mayjonade B."/>
            <person name="Legrand L."/>
            <person name="Gill N."/>
            <person name="Kane N.C."/>
            <person name="Bowers J.E."/>
            <person name="Hubner S."/>
            <person name="Bellec A."/>
            <person name="Berard A."/>
            <person name="Berges H."/>
            <person name="Blanchet N."/>
            <person name="Boniface M.C."/>
            <person name="Brunel D."/>
            <person name="Catrice O."/>
            <person name="Chaidir N."/>
            <person name="Claudel C."/>
            <person name="Donnadieu C."/>
            <person name="Faraut T."/>
            <person name="Fievet G."/>
            <person name="Helmstetter N."/>
            <person name="King M."/>
            <person name="Knapp S.J."/>
            <person name="Lai Z."/>
            <person name="Le Paslier M.C."/>
            <person name="Lippi Y."/>
            <person name="Lorenzon L."/>
            <person name="Mandel J.R."/>
            <person name="Marage G."/>
            <person name="Marchand G."/>
            <person name="Marquand E."/>
            <person name="Bret-Mestries E."/>
            <person name="Morien E."/>
            <person name="Nambeesan S."/>
            <person name="Nguyen T."/>
            <person name="Pegot-Espagnet P."/>
            <person name="Pouilly N."/>
            <person name="Raftis F."/>
            <person name="Sallet E."/>
            <person name="Schiex T."/>
            <person name="Thomas J."/>
            <person name="Vandecasteele C."/>
            <person name="Vares D."/>
            <person name="Vear F."/>
            <person name="Vautrin S."/>
            <person name="Crespi M."/>
            <person name="Mangin B."/>
            <person name="Burke J.M."/>
            <person name="Salse J."/>
            <person name="Munos S."/>
            <person name="Vincourt P."/>
            <person name="Rieseberg L.H."/>
            <person name="Langlade N.B."/>
        </authorList>
    </citation>
    <scope>NUCLEOTIDE SEQUENCE</scope>
    <source>
        <tissue evidence="1">Leaves</tissue>
    </source>
</reference>
<evidence type="ECO:0000313" key="2">
    <source>
        <dbReference type="Proteomes" id="UP000215914"/>
    </source>
</evidence>
<dbReference type="AlphaFoldDB" id="A0A9K3P4Y9"/>
<comment type="caution">
    <text evidence="1">The sequence shown here is derived from an EMBL/GenBank/DDBJ whole genome shotgun (WGS) entry which is preliminary data.</text>
</comment>
<keyword evidence="2" id="KW-1185">Reference proteome</keyword>
<dbReference type="Gramene" id="mRNA:HanXRQr2_Chr01g0040511">
    <property type="protein sequence ID" value="CDS:HanXRQr2_Chr01g0040511.1"/>
    <property type="gene ID" value="HanXRQr2_Chr01g0040511"/>
</dbReference>
<name>A0A9K3P4Y9_HELAN</name>
<organism evidence="1 2">
    <name type="scientific">Helianthus annuus</name>
    <name type="common">Common sunflower</name>
    <dbReference type="NCBI Taxonomy" id="4232"/>
    <lineage>
        <taxon>Eukaryota</taxon>
        <taxon>Viridiplantae</taxon>
        <taxon>Streptophyta</taxon>
        <taxon>Embryophyta</taxon>
        <taxon>Tracheophyta</taxon>
        <taxon>Spermatophyta</taxon>
        <taxon>Magnoliopsida</taxon>
        <taxon>eudicotyledons</taxon>
        <taxon>Gunneridae</taxon>
        <taxon>Pentapetalae</taxon>
        <taxon>asterids</taxon>
        <taxon>campanulids</taxon>
        <taxon>Asterales</taxon>
        <taxon>Asteraceae</taxon>
        <taxon>Asteroideae</taxon>
        <taxon>Heliantheae alliance</taxon>
        <taxon>Heliantheae</taxon>
        <taxon>Helianthus</taxon>
    </lineage>
</organism>
<reference evidence="1" key="2">
    <citation type="submission" date="2020-06" db="EMBL/GenBank/DDBJ databases">
        <title>Helianthus annuus Genome sequencing and assembly Release 2.</title>
        <authorList>
            <person name="Gouzy J."/>
            <person name="Langlade N."/>
            <person name="Munos S."/>
        </authorList>
    </citation>
    <scope>NUCLEOTIDE SEQUENCE</scope>
    <source>
        <tissue evidence="1">Leaves</tissue>
    </source>
</reference>
<protein>
    <submittedName>
        <fullName evidence="1">Uncharacterized protein</fullName>
    </submittedName>
</protein>
<dbReference type="Proteomes" id="UP000215914">
    <property type="component" value="Unassembled WGS sequence"/>
</dbReference>
<sequence length="52" mass="6376">MSDHRTTLEYQRTFVNDPLDGIYQMIHFHRKLRDPIVLVEENELAFRHFSRC</sequence>
<dbReference type="EMBL" id="MNCJ02000316">
    <property type="protein sequence ID" value="KAF5823640.1"/>
    <property type="molecule type" value="Genomic_DNA"/>
</dbReference>